<protein>
    <recommendedName>
        <fullName evidence="3">Phage tail protein</fullName>
    </recommendedName>
</protein>
<name>A0A7Z8G336_CARDV</name>
<dbReference type="AlphaFoldDB" id="A0A7Z8G336"/>
<organism evidence="1 2">
    <name type="scientific">Carnobacterium divergens</name>
    <name type="common">Lactobacillus divergens</name>
    <dbReference type="NCBI Taxonomy" id="2748"/>
    <lineage>
        <taxon>Bacteria</taxon>
        <taxon>Bacillati</taxon>
        <taxon>Bacillota</taxon>
        <taxon>Bacilli</taxon>
        <taxon>Lactobacillales</taxon>
        <taxon>Carnobacteriaceae</taxon>
        <taxon>Carnobacterium</taxon>
    </lineage>
</organism>
<dbReference type="EMBL" id="NRPP01000018">
    <property type="protein sequence ID" value="TFJ23555.1"/>
    <property type="molecule type" value="Genomic_DNA"/>
</dbReference>
<sequence>MIKLKLLTIDGTEKTISKPNGTARDMLNYLKFVQKVNTAVESGNPIDEADQVEAVVELLVGIFSDPTFTLDNALDLLPTGSDFWKVSNEVFIQIMGGEDQEKKQPTEISQ</sequence>
<evidence type="ECO:0008006" key="3">
    <source>
        <dbReference type="Google" id="ProtNLM"/>
    </source>
</evidence>
<comment type="caution">
    <text evidence="1">The sequence shown here is derived from an EMBL/GenBank/DDBJ whole genome shotgun (WGS) entry which is preliminary data.</text>
</comment>
<dbReference type="Pfam" id="PF23857">
    <property type="entry name" value="Phage_TAC_19"/>
    <property type="match status" value="1"/>
</dbReference>
<proteinExistence type="predicted"/>
<accession>A0A7Z8G336</accession>
<gene>
    <name evidence="1" type="ORF">CKN69_11645</name>
</gene>
<dbReference type="NCBIfam" id="NF047360">
    <property type="entry name" value="tail_chap_PVL"/>
    <property type="match status" value="1"/>
</dbReference>
<dbReference type="RefSeq" id="WP_135026497.1">
    <property type="nucleotide sequence ID" value="NZ_NROV01000016.1"/>
</dbReference>
<dbReference type="InterPro" id="IPR057006">
    <property type="entry name" value="Phage_TAC_19"/>
</dbReference>
<evidence type="ECO:0000313" key="1">
    <source>
        <dbReference type="EMBL" id="TFJ23555.1"/>
    </source>
</evidence>
<evidence type="ECO:0000313" key="2">
    <source>
        <dbReference type="Proteomes" id="UP000297938"/>
    </source>
</evidence>
<reference evidence="1 2" key="1">
    <citation type="journal article" date="2018" name="Int. J. Food Microbiol.">
        <title>Growth of Carnobacterium spp. isolated from chilled vacuum-packaged meat under relevant acidic conditions.</title>
        <authorList>
            <person name="Zhang P."/>
            <person name="Badoni M."/>
            <person name="Ganzle M."/>
            <person name="Yang X."/>
        </authorList>
    </citation>
    <scope>NUCLEOTIDE SEQUENCE [LARGE SCALE GENOMIC DNA]</scope>
    <source>
        <strain evidence="1 2">B2</strain>
    </source>
</reference>
<dbReference type="Proteomes" id="UP000297938">
    <property type="component" value="Unassembled WGS sequence"/>
</dbReference>